<dbReference type="RefSeq" id="WP_345562328.1">
    <property type="nucleotide sequence ID" value="NZ_BAAAZX010000004.1"/>
</dbReference>
<accession>A0ABP7QNG1</accession>
<evidence type="ECO:0000313" key="6">
    <source>
        <dbReference type="EMBL" id="GAA3985512.1"/>
    </source>
</evidence>
<dbReference type="EMBL" id="BAAAZX010000004">
    <property type="protein sequence ID" value="GAA3985512.1"/>
    <property type="molecule type" value="Genomic_DNA"/>
</dbReference>
<evidence type="ECO:0000313" key="7">
    <source>
        <dbReference type="Proteomes" id="UP001500456"/>
    </source>
</evidence>
<dbReference type="PANTHER" id="PTHR30136">
    <property type="entry name" value="HELIX-TURN-HELIX TRANSCRIPTIONAL REGULATOR, ICLR FAMILY"/>
    <property type="match status" value="1"/>
</dbReference>
<feature type="domain" description="IclR-ED" evidence="5">
    <location>
        <begin position="71"/>
        <end position="250"/>
    </location>
</feature>
<evidence type="ECO:0000256" key="1">
    <source>
        <dbReference type="ARBA" id="ARBA00023015"/>
    </source>
</evidence>
<dbReference type="SMART" id="SM00346">
    <property type="entry name" value="HTH_ICLR"/>
    <property type="match status" value="1"/>
</dbReference>
<dbReference type="InterPro" id="IPR014757">
    <property type="entry name" value="Tscrpt_reg_IclR_C"/>
</dbReference>
<dbReference type="InterPro" id="IPR036388">
    <property type="entry name" value="WH-like_DNA-bd_sf"/>
</dbReference>
<dbReference type="Proteomes" id="UP001500456">
    <property type="component" value="Unassembled WGS sequence"/>
</dbReference>
<organism evidence="6 7">
    <name type="scientific">Streptomyces plumbiresistens</name>
    <dbReference type="NCBI Taxonomy" id="511811"/>
    <lineage>
        <taxon>Bacteria</taxon>
        <taxon>Bacillati</taxon>
        <taxon>Actinomycetota</taxon>
        <taxon>Actinomycetes</taxon>
        <taxon>Kitasatosporales</taxon>
        <taxon>Streptomycetaceae</taxon>
        <taxon>Streptomyces</taxon>
    </lineage>
</organism>
<dbReference type="PROSITE" id="PS51077">
    <property type="entry name" value="HTH_ICLR"/>
    <property type="match status" value="1"/>
</dbReference>
<dbReference type="Gene3D" id="3.30.450.40">
    <property type="match status" value="1"/>
</dbReference>
<dbReference type="InterPro" id="IPR050707">
    <property type="entry name" value="HTH_MetabolicPath_Reg"/>
</dbReference>
<dbReference type="InterPro" id="IPR005471">
    <property type="entry name" value="Tscrpt_reg_IclR_N"/>
</dbReference>
<dbReference type="SUPFAM" id="SSF46785">
    <property type="entry name" value="Winged helix' DNA-binding domain"/>
    <property type="match status" value="1"/>
</dbReference>
<evidence type="ECO:0000256" key="2">
    <source>
        <dbReference type="ARBA" id="ARBA00023125"/>
    </source>
</evidence>
<dbReference type="Pfam" id="PF09339">
    <property type="entry name" value="HTH_IclR"/>
    <property type="match status" value="1"/>
</dbReference>
<gene>
    <name evidence="6" type="ORF">GCM10022232_17920</name>
</gene>
<dbReference type="InterPro" id="IPR029016">
    <property type="entry name" value="GAF-like_dom_sf"/>
</dbReference>
<keyword evidence="7" id="KW-1185">Reference proteome</keyword>
<evidence type="ECO:0000259" key="4">
    <source>
        <dbReference type="PROSITE" id="PS51077"/>
    </source>
</evidence>
<dbReference type="SUPFAM" id="SSF55781">
    <property type="entry name" value="GAF domain-like"/>
    <property type="match status" value="1"/>
</dbReference>
<dbReference type="InterPro" id="IPR036390">
    <property type="entry name" value="WH_DNA-bd_sf"/>
</dbReference>
<proteinExistence type="predicted"/>
<dbReference type="Pfam" id="PF01614">
    <property type="entry name" value="IclR_C"/>
    <property type="match status" value="1"/>
</dbReference>
<keyword evidence="2" id="KW-0238">DNA-binding</keyword>
<reference evidence="7" key="1">
    <citation type="journal article" date="2019" name="Int. J. Syst. Evol. Microbiol.">
        <title>The Global Catalogue of Microorganisms (GCM) 10K type strain sequencing project: providing services to taxonomists for standard genome sequencing and annotation.</title>
        <authorList>
            <consortium name="The Broad Institute Genomics Platform"/>
            <consortium name="The Broad Institute Genome Sequencing Center for Infectious Disease"/>
            <person name="Wu L."/>
            <person name="Ma J."/>
        </authorList>
    </citation>
    <scope>NUCLEOTIDE SEQUENCE [LARGE SCALE GENOMIC DNA]</scope>
    <source>
        <strain evidence="7">JCM 16924</strain>
    </source>
</reference>
<evidence type="ECO:0000256" key="3">
    <source>
        <dbReference type="ARBA" id="ARBA00023163"/>
    </source>
</evidence>
<keyword evidence="3" id="KW-0804">Transcription</keyword>
<evidence type="ECO:0000259" key="5">
    <source>
        <dbReference type="PROSITE" id="PS51078"/>
    </source>
</evidence>
<keyword evidence="1" id="KW-0805">Transcription regulation</keyword>
<protein>
    <submittedName>
        <fullName evidence="6">IclR family transcriptional regulator</fullName>
    </submittedName>
</protein>
<sequence>MPVSNEPGRSSLSRSFAILHACRRGTAPMTLTELSRRSGIPAATAYRLSLELIAEGALERNDDGTLQIGIGLWELGSAAPRQRGLRRAARPVMQSLAGHTDTVVQLAVAGHHEAVCVEKITGSRAVVHVTEVAGSLPLHSTGVGKVILAYSDDPGVRAILQAASFHRYNARTIANPGRLATELAGVRAAQVGYSRGELTPGTASVAAPVFDAESRFVAALGVLTPEVEQVDRLAPEVRRAADAISRRLHVGAPRSQSPGS</sequence>
<dbReference type="Gene3D" id="1.10.10.10">
    <property type="entry name" value="Winged helix-like DNA-binding domain superfamily/Winged helix DNA-binding domain"/>
    <property type="match status" value="1"/>
</dbReference>
<comment type="caution">
    <text evidence="6">The sequence shown here is derived from an EMBL/GenBank/DDBJ whole genome shotgun (WGS) entry which is preliminary data.</text>
</comment>
<dbReference type="PANTHER" id="PTHR30136:SF24">
    <property type="entry name" value="HTH-TYPE TRANSCRIPTIONAL REPRESSOR ALLR"/>
    <property type="match status" value="1"/>
</dbReference>
<dbReference type="PROSITE" id="PS51078">
    <property type="entry name" value="ICLR_ED"/>
    <property type="match status" value="1"/>
</dbReference>
<name>A0ABP7QNG1_9ACTN</name>
<feature type="domain" description="HTH iclR-type" evidence="4">
    <location>
        <begin position="9"/>
        <end position="70"/>
    </location>
</feature>